<dbReference type="AlphaFoldDB" id="A0A8T1YCT5"/>
<comment type="caution">
    <text evidence="1">The sequence shown here is derived from an EMBL/GenBank/DDBJ whole genome shotgun (WGS) entry which is preliminary data.</text>
</comment>
<gene>
    <name evidence="1" type="ORF">ISN45_Aa07g036260</name>
</gene>
<dbReference type="Proteomes" id="UP000694240">
    <property type="component" value="Chromosome 12"/>
</dbReference>
<keyword evidence="2" id="KW-1185">Reference proteome</keyword>
<protein>
    <submittedName>
        <fullName evidence="1">Uncharacterized protein</fullName>
    </submittedName>
</protein>
<sequence>MLSLGDLKRKLDSMETTRPKVKSMDHLEFESTAMINFATTKNQSDFESKAMKGLGESVSPIEKTSGSMAMPMFDGTNPSLWLSRIEKFFSLCRFADEVKRDLVFLCFEGVASTWFLREMSTVMDWTSFKLTLLARFDPVKNKLEDKLVFQGGYIESSIQEVYSSSKKDSTSDHVSPPIEEFQVPISQSEPSLKFSNESLDAMDEQSYVVDASEVFEISELSTNGNTTQCALQLFDKMLPGDRRRKQQRKLRKHPKAWRFKFKIKSRIQQLKDYYSFAQVRSVWKGNNYKPWRQSHMSRLMCKRRIRPDLSGVQQYYGGDVKFHMKQLILLWIQIFKLEGKLVFNGESNGEAATGMENEMFMFHHSLLLCSWPGLEIQEREVGCTKDVEFTPILRGGDTFRIEIEECDKVCVCDYMVHMVLEHSIGRDSGPFKGQRKLGKNWWFKFKINTRSRDTLRFCSCWMNMNRNKHHGMKPMLFQSLQEMEDLSIHVVVISECGNRNKGTSQLRVWHHWKNEAEKMKAVLEFLILSVVIFQSSKGNEGLWQQNQFRPICRMVKWRNECVTQDRTAPSIEFGSGIDVLQREMQWTCEELSEATAIVLNSFQKEKFLKSWKFKYKHKELQNRSQRLLIFGQPNGSTNLCQSTFLAQFAAADPGLILHGHIVLIAHPNVYGKLLIQIRPSTDFREYGDILTRAAVFGIALTDRAALLTQLILDAIKFQVKHKWRFKKRLMARMDKKHLEQCSIFGNDGAYVSETSGETGNLQCTDYEWLGAYAYRDLRSGYYEEWSAFIFGRITSAFGLVPLCSCRAFLLWRGWPVRESGASERLATSIFFLEACGQACLNGGSIDKVHQKYSRRKNKVITWQVTWRQSKGKPKPRVKPEGSLFCESL</sequence>
<reference evidence="1 2" key="1">
    <citation type="submission" date="2020-12" db="EMBL/GenBank/DDBJ databases">
        <title>Concerted genomic and epigenomic changes stabilize Arabidopsis allopolyploids.</title>
        <authorList>
            <person name="Chen Z."/>
        </authorList>
    </citation>
    <scope>NUCLEOTIDE SEQUENCE [LARGE SCALE GENOMIC DNA]</scope>
    <source>
        <strain evidence="1">Allo738</strain>
        <tissue evidence="1">Leaf</tissue>
    </source>
</reference>
<accession>A0A8T1YCT5</accession>
<name>A0A8T1YCT5_9BRAS</name>
<dbReference type="EMBL" id="JAEFBK010000012">
    <property type="protein sequence ID" value="KAG7543745.1"/>
    <property type="molecule type" value="Genomic_DNA"/>
</dbReference>
<evidence type="ECO:0000313" key="1">
    <source>
        <dbReference type="EMBL" id="KAG7543745.1"/>
    </source>
</evidence>
<evidence type="ECO:0000313" key="2">
    <source>
        <dbReference type="Proteomes" id="UP000694240"/>
    </source>
</evidence>
<proteinExistence type="predicted"/>
<organism evidence="1 2">
    <name type="scientific">Arabidopsis thaliana x Arabidopsis arenosa</name>
    <dbReference type="NCBI Taxonomy" id="1240361"/>
    <lineage>
        <taxon>Eukaryota</taxon>
        <taxon>Viridiplantae</taxon>
        <taxon>Streptophyta</taxon>
        <taxon>Embryophyta</taxon>
        <taxon>Tracheophyta</taxon>
        <taxon>Spermatophyta</taxon>
        <taxon>Magnoliopsida</taxon>
        <taxon>eudicotyledons</taxon>
        <taxon>Gunneridae</taxon>
        <taxon>Pentapetalae</taxon>
        <taxon>rosids</taxon>
        <taxon>malvids</taxon>
        <taxon>Brassicales</taxon>
        <taxon>Brassicaceae</taxon>
        <taxon>Camelineae</taxon>
        <taxon>Arabidopsis</taxon>
    </lineage>
</organism>